<gene>
    <name evidence="2" type="ORF">JL107_06345</name>
</gene>
<evidence type="ECO:0000256" key="1">
    <source>
        <dbReference type="SAM" id="MobiDB-lite"/>
    </source>
</evidence>
<organism evidence="2 3">
    <name type="scientific">Nakamurella flavida</name>
    <dbReference type="NCBI Taxonomy" id="363630"/>
    <lineage>
        <taxon>Bacteria</taxon>
        <taxon>Bacillati</taxon>
        <taxon>Actinomycetota</taxon>
        <taxon>Actinomycetes</taxon>
        <taxon>Nakamurellales</taxon>
        <taxon>Nakamurellaceae</taxon>
        <taxon>Nakamurella</taxon>
    </lineage>
</organism>
<protein>
    <submittedName>
        <fullName evidence="2">Uncharacterized protein</fullName>
    </submittedName>
</protein>
<accession>A0A938YJW9</accession>
<sequence length="253" mass="27293">MTALQPSLMPSAPGASQPLESLTGGGTMINWITVADADLPLFEDWYNFQHLVERVSTPGFRRARRFVAAQRRTLDTTDFLTVYETDDVQVLSSPEYLRRLDSPTELTRRVVPLFVEFRRAACTVTAVAGLGSSARVLAVEIPPGTDLAEVRRRLTTDHLPRLIAGHLLHVGSLHEPDAGVTAAKASTAEGRSSVTQQPAESALLLLEPQTGVDADTVTAELVDLLPGITGREFTLLFEMRSAPAPVAAQEGPA</sequence>
<evidence type="ECO:0000313" key="3">
    <source>
        <dbReference type="Proteomes" id="UP000663801"/>
    </source>
</evidence>
<dbReference type="AlphaFoldDB" id="A0A938YJW9"/>
<dbReference type="RefSeq" id="WP_205256168.1">
    <property type="nucleotide sequence ID" value="NZ_BAAAPV010000003.1"/>
</dbReference>
<feature type="region of interest" description="Disordered" evidence="1">
    <location>
        <begin position="1"/>
        <end position="20"/>
    </location>
</feature>
<comment type="caution">
    <text evidence="2">The sequence shown here is derived from an EMBL/GenBank/DDBJ whole genome shotgun (WGS) entry which is preliminary data.</text>
</comment>
<reference evidence="2" key="1">
    <citation type="submission" date="2021-01" db="EMBL/GenBank/DDBJ databases">
        <title>KCTC 19127 draft genome.</title>
        <authorList>
            <person name="An D."/>
        </authorList>
    </citation>
    <scope>NUCLEOTIDE SEQUENCE</scope>
    <source>
        <strain evidence="2">KCTC 19127</strain>
    </source>
</reference>
<evidence type="ECO:0000313" key="2">
    <source>
        <dbReference type="EMBL" id="MBM9476058.1"/>
    </source>
</evidence>
<proteinExistence type="predicted"/>
<name>A0A938YJW9_9ACTN</name>
<dbReference type="Proteomes" id="UP000663801">
    <property type="component" value="Unassembled WGS sequence"/>
</dbReference>
<dbReference type="EMBL" id="JAERWL010000006">
    <property type="protein sequence ID" value="MBM9476058.1"/>
    <property type="molecule type" value="Genomic_DNA"/>
</dbReference>
<keyword evidence="3" id="KW-1185">Reference proteome</keyword>